<gene>
    <name evidence="2" type="ORF">CGOC_LOCUS904</name>
</gene>
<keyword evidence="1" id="KW-1133">Transmembrane helix</keyword>
<sequence length="171" mass="19881">MFMFYYVKIYLNIFHVPQVWFNIAQTLFMFWNAINDPLFGYIQDKPGSWLNSRTRVIRSFAPFLVISFVFMWVPWSEGSALEGMHLILSLFLYDAFFRHETFYYQSFGEVEAFLCHAIGVAWGALFADSTKEPRLRVAAMKYSQIAILASVNIIAITEKLSHSLDVSQFEA</sequence>
<feature type="transmembrane region" description="Helical" evidence="1">
    <location>
        <begin position="55"/>
        <end position="73"/>
    </location>
</feature>
<dbReference type="OrthoDB" id="189226at2759"/>
<proteinExistence type="predicted"/>
<evidence type="ECO:0000256" key="1">
    <source>
        <dbReference type="SAM" id="Phobius"/>
    </source>
</evidence>
<name>A0A3P6RTH3_CYLGO</name>
<dbReference type="Proteomes" id="UP000271889">
    <property type="component" value="Unassembled WGS sequence"/>
</dbReference>
<dbReference type="EMBL" id="UYRV01001436">
    <property type="protein sequence ID" value="VDK46941.1"/>
    <property type="molecule type" value="Genomic_DNA"/>
</dbReference>
<accession>A0A3P6RTH3</accession>
<dbReference type="InterPro" id="IPR040035">
    <property type="entry name" value="TMEM180"/>
</dbReference>
<keyword evidence="3" id="KW-1185">Reference proteome</keyword>
<evidence type="ECO:0000313" key="2">
    <source>
        <dbReference type="EMBL" id="VDK46941.1"/>
    </source>
</evidence>
<dbReference type="AlphaFoldDB" id="A0A3P6RTH3"/>
<reference evidence="2 3" key="1">
    <citation type="submission" date="2018-11" db="EMBL/GenBank/DDBJ databases">
        <authorList>
            <consortium name="Pathogen Informatics"/>
        </authorList>
    </citation>
    <scope>NUCLEOTIDE SEQUENCE [LARGE SCALE GENOMIC DNA]</scope>
</reference>
<feature type="transmembrane region" description="Helical" evidence="1">
    <location>
        <begin position="12"/>
        <end position="34"/>
    </location>
</feature>
<keyword evidence="1" id="KW-0812">Transmembrane</keyword>
<dbReference type="PANTHER" id="PTHR28658:SF1">
    <property type="entry name" value="MAJOR FACILITATOR SUPERFAMILY DOMAIN CONTAINING 13B"/>
    <property type="match status" value="1"/>
</dbReference>
<evidence type="ECO:0000313" key="3">
    <source>
        <dbReference type="Proteomes" id="UP000271889"/>
    </source>
</evidence>
<keyword evidence="1" id="KW-0472">Membrane</keyword>
<protein>
    <submittedName>
        <fullName evidence="2">Uncharacterized protein</fullName>
    </submittedName>
</protein>
<dbReference type="PANTHER" id="PTHR28658">
    <property type="entry name" value="TRANSMEMBRANE PROTEIN 180"/>
    <property type="match status" value="1"/>
</dbReference>
<organism evidence="2 3">
    <name type="scientific">Cylicostephanus goldi</name>
    <name type="common">Nematode worm</name>
    <dbReference type="NCBI Taxonomy" id="71465"/>
    <lineage>
        <taxon>Eukaryota</taxon>
        <taxon>Metazoa</taxon>
        <taxon>Ecdysozoa</taxon>
        <taxon>Nematoda</taxon>
        <taxon>Chromadorea</taxon>
        <taxon>Rhabditida</taxon>
        <taxon>Rhabditina</taxon>
        <taxon>Rhabditomorpha</taxon>
        <taxon>Strongyloidea</taxon>
        <taxon>Strongylidae</taxon>
        <taxon>Cylicostephanus</taxon>
    </lineage>
</organism>